<dbReference type="AlphaFoldDB" id="A0A6J2U6Y8"/>
<keyword evidence="2" id="KW-1133">Transmembrane helix</keyword>
<dbReference type="OrthoDB" id="7981175at2759"/>
<dbReference type="RefSeq" id="XP_030383293.1">
    <property type="nucleotide sequence ID" value="XM_030527433.1"/>
</dbReference>
<proteinExistence type="predicted"/>
<gene>
    <name evidence="4" type="primary">LOC115630778</name>
</gene>
<feature type="transmembrane region" description="Helical" evidence="2">
    <location>
        <begin position="63"/>
        <end position="87"/>
    </location>
</feature>
<keyword evidence="3" id="KW-1185">Reference proteome</keyword>
<name>A0A6J2U6Y8_DROLE</name>
<evidence type="ECO:0000256" key="2">
    <source>
        <dbReference type="SAM" id="Phobius"/>
    </source>
</evidence>
<dbReference type="GeneID" id="115630778"/>
<keyword evidence="2" id="KW-0472">Membrane</keyword>
<keyword evidence="2" id="KW-0812">Transmembrane</keyword>
<feature type="transmembrane region" description="Helical" evidence="2">
    <location>
        <begin position="93"/>
        <end position="112"/>
    </location>
</feature>
<evidence type="ECO:0000313" key="3">
    <source>
        <dbReference type="Proteomes" id="UP000504634"/>
    </source>
</evidence>
<organism evidence="3 4">
    <name type="scientific">Drosophila lebanonensis</name>
    <name type="common">Fruit fly</name>
    <name type="synonym">Scaptodrosophila lebanonensis</name>
    <dbReference type="NCBI Taxonomy" id="7225"/>
    <lineage>
        <taxon>Eukaryota</taxon>
        <taxon>Metazoa</taxon>
        <taxon>Ecdysozoa</taxon>
        <taxon>Arthropoda</taxon>
        <taxon>Hexapoda</taxon>
        <taxon>Insecta</taxon>
        <taxon>Pterygota</taxon>
        <taxon>Neoptera</taxon>
        <taxon>Endopterygota</taxon>
        <taxon>Diptera</taxon>
        <taxon>Brachycera</taxon>
        <taxon>Muscomorpha</taxon>
        <taxon>Ephydroidea</taxon>
        <taxon>Drosophilidae</taxon>
        <taxon>Scaptodrosophila</taxon>
    </lineage>
</organism>
<reference evidence="4" key="1">
    <citation type="submission" date="2025-08" db="UniProtKB">
        <authorList>
            <consortium name="RefSeq"/>
        </authorList>
    </citation>
    <scope>IDENTIFICATION</scope>
    <source>
        <strain evidence="4">11010-0011.00</strain>
        <tissue evidence="4">Whole body</tissue>
    </source>
</reference>
<feature type="compositionally biased region" description="Low complexity" evidence="1">
    <location>
        <begin position="9"/>
        <end position="21"/>
    </location>
</feature>
<sequence>MDTDEKKAALPSATASPSAPRALDDVDFTSGYETQYREEYSPLKPTYVQPPDKRMAWYRHWDAIMMVLFLASVFLVGTVLMAIHVFTASPVQVLIIVVAYVTVCSAAIWIEVQSIKVR</sequence>
<protein>
    <submittedName>
        <fullName evidence="4">Uncharacterized protein LOC115630778</fullName>
    </submittedName>
</protein>
<accession>A0A6J2U6Y8</accession>
<dbReference type="Proteomes" id="UP000504634">
    <property type="component" value="Unplaced"/>
</dbReference>
<evidence type="ECO:0000256" key="1">
    <source>
        <dbReference type="SAM" id="MobiDB-lite"/>
    </source>
</evidence>
<evidence type="ECO:0000313" key="4">
    <source>
        <dbReference type="RefSeq" id="XP_030383293.1"/>
    </source>
</evidence>
<feature type="region of interest" description="Disordered" evidence="1">
    <location>
        <begin position="1"/>
        <end position="25"/>
    </location>
</feature>